<evidence type="ECO:0000313" key="6">
    <source>
        <dbReference type="EMBL" id="GFP83578.1"/>
    </source>
</evidence>
<dbReference type="PANTHER" id="PTHR10177">
    <property type="entry name" value="CYCLINS"/>
    <property type="match status" value="1"/>
</dbReference>
<protein>
    <submittedName>
        <fullName evidence="6">Cyclin-sds</fullName>
    </submittedName>
</protein>
<evidence type="ECO:0000256" key="4">
    <source>
        <dbReference type="RuleBase" id="RU000383"/>
    </source>
</evidence>
<keyword evidence="7" id="KW-1185">Reference proteome</keyword>
<sequence length="575" mass="65794">MKRKLNPRAVLEIEASSAEEQSLYFTKKQRSKLSRRRRLHISPIVQLPGSDSHLTALSEVSCDSSIASVCNPNPPESRNEFRRAITRSYYRKKFKNESRNFDQALELSDNSCVDSCSGANRELKLKNRDVKELEIEGGEVTKSEVSSGPRRLISKIGVQKVKENESRIYDQTVEKFFRGEITNSEAEKENSLISGAESVHSDEKTIRIGEKRAASEDQQLPELVALDIDLACSEQFSNGGAINGWEDEEEEYSSSASEVYHVVSDSEFASSEYTPSIWSYESGSQFSEKSMADESSSPTFELFRQFKEQFCSSTTVLKAFDDQNSHPIIVLGLEDEEDEESYRMLRKRERRQEYVRDYAEEYCLTTAYGDLVIQQRLHMVHWIVEEATNKELQKETMFLGVNLFDRFLSKGYFKNVRNLQIAGIACLALATRIEENQPYNCIRKKTFNVGSTIYARCEVVAMEWLVQEVLNFQCYLPTLYNFLWFYLKAARAKEIMEKTTKYLAVLTLMGHQQLCYWPSTVAAGLVILASIATNQDASCRLITSVGIYSLSIVHFFIKKYFGLITKLPMMFCLIT</sequence>
<dbReference type="SUPFAM" id="SSF47954">
    <property type="entry name" value="Cyclin-like"/>
    <property type="match status" value="2"/>
</dbReference>
<dbReference type="Proteomes" id="UP000653305">
    <property type="component" value="Unassembled WGS sequence"/>
</dbReference>
<dbReference type="SMART" id="SM00385">
    <property type="entry name" value="CYCLIN"/>
    <property type="match status" value="1"/>
</dbReference>
<dbReference type="Pfam" id="PF02984">
    <property type="entry name" value="Cyclin_C"/>
    <property type="match status" value="1"/>
</dbReference>
<dbReference type="InterPro" id="IPR006671">
    <property type="entry name" value="Cyclin_N"/>
</dbReference>
<keyword evidence="1" id="KW-0132">Cell division</keyword>
<dbReference type="InterPro" id="IPR013763">
    <property type="entry name" value="Cyclin-like_dom"/>
</dbReference>
<accession>A0A830BEM0</accession>
<comment type="similarity">
    <text evidence="4">Belongs to the cyclin family.</text>
</comment>
<keyword evidence="2 4" id="KW-0195">Cyclin</keyword>
<dbReference type="InterPro" id="IPR004367">
    <property type="entry name" value="Cyclin_C-dom"/>
</dbReference>
<reference evidence="6" key="1">
    <citation type="submission" date="2020-07" db="EMBL/GenBank/DDBJ databases">
        <title>Ethylene signaling mediates host invasion by parasitic plants.</title>
        <authorList>
            <person name="Yoshida S."/>
        </authorList>
    </citation>
    <scope>NUCLEOTIDE SEQUENCE</scope>
    <source>
        <strain evidence="6">Okayama</strain>
    </source>
</reference>
<dbReference type="Pfam" id="PF00134">
    <property type="entry name" value="Cyclin_N"/>
    <property type="match status" value="1"/>
</dbReference>
<dbReference type="GO" id="GO:0051301">
    <property type="term" value="P:cell division"/>
    <property type="evidence" value="ECO:0007669"/>
    <property type="project" value="UniProtKB-KW"/>
</dbReference>
<evidence type="ECO:0000256" key="2">
    <source>
        <dbReference type="ARBA" id="ARBA00023127"/>
    </source>
</evidence>
<dbReference type="InterPro" id="IPR048258">
    <property type="entry name" value="Cyclins_cyclin-box"/>
</dbReference>
<keyword evidence="3" id="KW-0131">Cell cycle</keyword>
<proteinExistence type="inferred from homology"/>
<dbReference type="EMBL" id="BMAC01000065">
    <property type="protein sequence ID" value="GFP83578.1"/>
    <property type="molecule type" value="Genomic_DNA"/>
</dbReference>
<comment type="caution">
    <text evidence="6">The sequence shown here is derived from an EMBL/GenBank/DDBJ whole genome shotgun (WGS) entry which is preliminary data.</text>
</comment>
<dbReference type="PROSITE" id="PS00292">
    <property type="entry name" value="CYCLINS"/>
    <property type="match status" value="1"/>
</dbReference>
<feature type="domain" description="Cyclin-like" evidence="5">
    <location>
        <begin position="381"/>
        <end position="468"/>
    </location>
</feature>
<evidence type="ECO:0000256" key="1">
    <source>
        <dbReference type="ARBA" id="ARBA00022618"/>
    </source>
</evidence>
<evidence type="ECO:0000313" key="7">
    <source>
        <dbReference type="Proteomes" id="UP000653305"/>
    </source>
</evidence>
<evidence type="ECO:0000259" key="5">
    <source>
        <dbReference type="SMART" id="SM00385"/>
    </source>
</evidence>
<dbReference type="AlphaFoldDB" id="A0A830BEM0"/>
<dbReference type="InterPro" id="IPR036915">
    <property type="entry name" value="Cyclin-like_sf"/>
</dbReference>
<dbReference type="Gene3D" id="1.10.472.10">
    <property type="entry name" value="Cyclin-like"/>
    <property type="match status" value="2"/>
</dbReference>
<dbReference type="InterPro" id="IPR039361">
    <property type="entry name" value="Cyclin"/>
</dbReference>
<organism evidence="6 7">
    <name type="scientific">Phtheirospermum japonicum</name>
    <dbReference type="NCBI Taxonomy" id="374723"/>
    <lineage>
        <taxon>Eukaryota</taxon>
        <taxon>Viridiplantae</taxon>
        <taxon>Streptophyta</taxon>
        <taxon>Embryophyta</taxon>
        <taxon>Tracheophyta</taxon>
        <taxon>Spermatophyta</taxon>
        <taxon>Magnoliopsida</taxon>
        <taxon>eudicotyledons</taxon>
        <taxon>Gunneridae</taxon>
        <taxon>Pentapetalae</taxon>
        <taxon>asterids</taxon>
        <taxon>lamiids</taxon>
        <taxon>Lamiales</taxon>
        <taxon>Orobanchaceae</taxon>
        <taxon>Orobanchaceae incertae sedis</taxon>
        <taxon>Phtheirospermum</taxon>
    </lineage>
</organism>
<name>A0A830BEM0_9LAMI</name>
<evidence type="ECO:0000256" key="3">
    <source>
        <dbReference type="ARBA" id="ARBA00023306"/>
    </source>
</evidence>
<gene>
    <name evidence="6" type="ORF">PHJA_000501200</name>
</gene>
<dbReference type="OrthoDB" id="5590282at2759"/>